<reference evidence="1 2" key="2">
    <citation type="submission" date="2018-11" db="EMBL/GenBank/DDBJ databases">
        <authorList>
            <consortium name="Pathogen Informatics"/>
        </authorList>
    </citation>
    <scope>NUCLEOTIDE SEQUENCE [LARGE SCALE GENOMIC DNA]</scope>
</reference>
<evidence type="ECO:0000313" key="3">
    <source>
        <dbReference type="WBParaSite" id="ASIM_0001700101-mRNA-1"/>
    </source>
</evidence>
<keyword evidence="2" id="KW-1185">Reference proteome</keyword>
<gene>
    <name evidence="1" type="ORF">ASIM_LOCUS16408</name>
</gene>
<evidence type="ECO:0000313" key="2">
    <source>
        <dbReference type="Proteomes" id="UP000267096"/>
    </source>
</evidence>
<accession>A0A0M3K7R0</accession>
<protein>
    <submittedName>
        <fullName evidence="3">DDE_Tnp_IS1595 domain-containing protein</fullName>
    </submittedName>
</protein>
<dbReference type="WBParaSite" id="ASIM_0001700101-mRNA-1">
    <property type="protein sequence ID" value="ASIM_0001700101-mRNA-1"/>
    <property type="gene ID" value="ASIM_0001700101"/>
</dbReference>
<dbReference type="AlphaFoldDB" id="A0A0M3K7R0"/>
<reference evidence="3" key="1">
    <citation type="submission" date="2017-02" db="UniProtKB">
        <authorList>
            <consortium name="WormBaseParasite"/>
        </authorList>
    </citation>
    <scope>IDENTIFICATION</scope>
</reference>
<organism evidence="3">
    <name type="scientific">Anisakis simplex</name>
    <name type="common">Herring worm</name>
    <dbReference type="NCBI Taxonomy" id="6269"/>
    <lineage>
        <taxon>Eukaryota</taxon>
        <taxon>Metazoa</taxon>
        <taxon>Ecdysozoa</taxon>
        <taxon>Nematoda</taxon>
        <taxon>Chromadorea</taxon>
        <taxon>Rhabditida</taxon>
        <taxon>Spirurina</taxon>
        <taxon>Ascaridomorpha</taxon>
        <taxon>Ascaridoidea</taxon>
        <taxon>Anisakidae</taxon>
        <taxon>Anisakis</taxon>
        <taxon>Anisakis simplex complex</taxon>
    </lineage>
</organism>
<dbReference type="OrthoDB" id="6412411at2759"/>
<proteinExistence type="predicted"/>
<name>A0A0M3K7R0_ANISI</name>
<evidence type="ECO:0000313" key="1">
    <source>
        <dbReference type="EMBL" id="VDK57713.1"/>
    </source>
</evidence>
<sequence length="72" mass="8397">MPDRFVDTLKPLLAQYILRGTHIISDGWRLYHNIDVPNNGVHSHLVIIHDAYFVHSVFQTCTRMTWRSCGCE</sequence>
<dbReference type="EMBL" id="UYRR01033067">
    <property type="protein sequence ID" value="VDK57713.1"/>
    <property type="molecule type" value="Genomic_DNA"/>
</dbReference>
<dbReference type="Proteomes" id="UP000267096">
    <property type="component" value="Unassembled WGS sequence"/>
</dbReference>